<evidence type="ECO:0000256" key="1">
    <source>
        <dbReference type="ARBA" id="ARBA00005417"/>
    </source>
</evidence>
<keyword evidence="7" id="KW-0129">CBS domain</keyword>
<evidence type="ECO:0000256" key="7">
    <source>
        <dbReference type="PROSITE-ProRule" id="PRU00703"/>
    </source>
</evidence>
<dbReference type="InterPro" id="IPR027417">
    <property type="entry name" value="P-loop_NTPase"/>
</dbReference>
<dbReference type="Proteomes" id="UP001433638">
    <property type="component" value="Unassembled WGS sequence"/>
</dbReference>
<dbReference type="EC" id="7.6.2.9" evidence="8"/>
<dbReference type="Pfam" id="PF00005">
    <property type="entry name" value="ABC_tran"/>
    <property type="match status" value="1"/>
</dbReference>
<evidence type="ECO:0000313" key="11">
    <source>
        <dbReference type="EMBL" id="MEQ6290940.1"/>
    </source>
</evidence>
<dbReference type="PANTHER" id="PTHR43869:SF1">
    <property type="entry name" value="GLYCINE BETAINE_PROLINE BETAINE TRANSPORT SYSTEM ATP-BINDING PROTEIN PROV"/>
    <property type="match status" value="1"/>
</dbReference>
<dbReference type="InterPro" id="IPR046342">
    <property type="entry name" value="CBS_dom_sf"/>
</dbReference>
<dbReference type="Gene3D" id="3.40.50.300">
    <property type="entry name" value="P-loop containing nucleotide triphosphate hydrolases"/>
    <property type="match status" value="1"/>
</dbReference>
<comment type="similarity">
    <text evidence="1 8">Belongs to the ABC transporter superfamily.</text>
</comment>
<sequence>MQSGKIVVENLYKVFGDKPQDAMRLLKLGETKETVFRNTGQVVGVNNVSFSVDEGEIFVLMGLSGSGKSSLIRLINRLMDPTDGRILLDGQDITKLSPSELVSLRRRDMSMVFQSFALMPHRTVLDNAAFGLEIAGVGRKEREKRAMEVLEQVGLATFARKMPHELSGGMQQRVGLVRALAVNPSLMLMDEAFSALDPLKRSEMQDILLQLQRDHRRTIFFVSHDLEEALRIGTRIAIMEGGRLVQVGTPQEIIENPAEDYVREFFKSVDTSRYLLAKDLLDPHGVGVMVSGNLAGPHDLQHHNWVACVSGDNKLLGLVGRDSLRAEGCNPAERCVPVSPITPASALPDVLKRLQGQREPLPVIDNDGRYLGVITASSVLSKLSEHRLQTAVH</sequence>
<keyword evidence="8" id="KW-0997">Cell inner membrane</keyword>
<dbReference type="CDD" id="cd03294">
    <property type="entry name" value="ABC_Pro_Gly_Betaine"/>
    <property type="match status" value="1"/>
</dbReference>
<evidence type="ECO:0000256" key="4">
    <source>
        <dbReference type="ARBA" id="ARBA00022741"/>
    </source>
</evidence>
<dbReference type="SUPFAM" id="SSF54631">
    <property type="entry name" value="CBS-domain pair"/>
    <property type="match status" value="1"/>
</dbReference>
<keyword evidence="12" id="KW-1185">Reference proteome</keyword>
<keyword evidence="5 8" id="KW-0067">ATP-binding</keyword>
<proteinExistence type="inferred from homology"/>
<dbReference type="PANTHER" id="PTHR43869">
    <property type="entry name" value="GLYCINE BETAINE/PROLINE BETAINE TRANSPORT SYSTEM ATP-BINDING PROTEIN PROV"/>
    <property type="match status" value="1"/>
</dbReference>
<name>A0ABV1M5I5_9NEIS</name>
<dbReference type="InterPro" id="IPR051921">
    <property type="entry name" value="ABC_osmolyte_uptake_ATP-bind"/>
</dbReference>
<keyword evidence="3" id="KW-1003">Cell membrane</keyword>
<keyword evidence="4 8" id="KW-0547">Nucleotide-binding</keyword>
<dbReference type="NCBIfam" id="TIGR01186">
    <property type="entry name" value="proV"/>
    <property type="match status" value="1"/>
</dbReference>
<evidence type="ECO:0000256" key="3">
    <source>
        <dbReference type="ARBA" id="ARBA00022475"/>
    </source>
</evidence>
<comment type="subcellular location">
    <subcellularLocation>
        <location evidence="8">Cell inner membrane</location>
        <topology evidence="8">Peripheral membrane protein</topology>
    </subcellularLocation>
</comment>
<feature type="domain" description="ABC transporter" evidence="9">
    <location>
        <begin position="23"/>
        <end position="266"/>
    </location>
</feature>
<dbReference type="InterPro" id="IPR003439">
    <property type="entry name" value="ABC_transporter-like_ATP-bd"/>
</dbReference>
<keyword evidence="2 8" id="KW-0813">Transport</keyword>
<evidence type="ECO:0000256" key="6">
    <source>
        <dbReference type="ARBA" id="ARBA00022970"/>
    </source>
</evidence>
<evidence type="ECO:0000256" key="8">
    <source>
        <dbReference type="RuleBase" id="RU369116"/>
    </source>
</evidence>
<protein>
    <recommendedName>
        <fullName evidence="8">Quaternary amine transport ATP-binding protein</fullName>
        <ecNumber evidence="8">7.6.2.9</ecNumber>
    </recommendedName>
</protein>
<evidence type="ECO:0000259" key="10">
    <source>
        <dbReference type="PROSITE" id="PS51371"/>
    </source>
</evidence>
<dbReference type="EMBL" id="JBEFLD010000004">
    <property type="protein sequence ID" value="MEQ6290940.1"/>
    <property type="molecule type" value="Genomic_DNA"/>
</dbReference>
<dbReference type="GO" id="GO:0005524">
    <property type="term" value="F:ATP binding"/>
    <property type="evidence" value="ECO:0007669"/>
    <property type="project" value="UniProtKB-KW"/>
</dbReference>
<dbReference type="InterPro" id="IPR005892">
    <property type="entry name" value="Gly-betaine_transp_ATP-bd"/>
</dbReference>
<dbReference type="InterPro" id="IPR003593">
    <property type="entry name" value="AAA+_ATPase"/>
</dbReference>
<dbReference type="PROSITE" id="PS51371">
    <property type="entry name" value="CBS"/>
    <property type="match status" value="1"/>
</dbReference>
<organism evidence="11 12">
    <name type="scientific">Vogesella oryzagri</name>
    <dbReference type="NCBI Taxonomy" id="3160864"/>
    <lineage>
        <taxon>Bacteria</taxon>
        <taxon>Pseudomonadati</taxon>
        <taxon>Pseudomonadota</taxon>
        <taxon>Betaproteobacteria</taxon>
        <taxon>Neisseriales</taxon>
        <taxon>Chromobacteriaceae</taxon>
        <taxon>Vogesella</taxon>
    </lineage>
</organism>
<evidence type="ECO:0000259" key="9">
    <source>
        <dbReference type="PROSITE" id="PS50893"/>
    </source>
</evidence>
<dbReference type="InterPro" id="IPR000644">
    <property type="entry name" value="CBS_dom"/>
</dbReference>
<dbReference type="PROSITE" id="PS50893">
    <property type="entry name" value="ABC_TRANSPORTER_2"/>
    <property type="match status" value="1"/>
</dbReference>
<gene>
    <name evidence="11" type="ORF">ABNW52_09950</name>
</gene>
<comment type="subunit">
    <text evidence="8">The complex is probably composed of two ATP-binding proteins, two transmembrane proteins and a solute-binding protein.</text>
</comment>
<dbReference type="PROSITE" id="PS00211">
    <property type="entry name" value="ABC_TRANSPORTER_1"/>
    <property type="match status" value="1"/>
</dbReference>
<evidence type="ECO:0000256" key="5">
    <source>
        <dbReference type="ARBA" id="ARBA00022840"/>
    </source>
</evidence>
<evidence type="ECO:0000313" key="12">
    <source>
        <dbReference type="Proteomes" id="UP001433638"/>
    </source>
</evidence>
<dbReference type="InterPro" id="IPR017871">
    <property type="entry name" value="ABC_transporter-like_CS"/>
</dbReference>
<keyword evidence="6" id="KW-0029">Amino-acid transport</keyword>
<keyword evidence="8" id="KW-0472">Membrane</keyword>
<reference evidence="11" key="1">
    <citation type="submission" date="2024-06" db="EMBL/GenBank/DDBJ databases">
        <title>Genome sequence of Vogesella sp. MAHUQ-64.</title>
        <authorList>
            <person name="Huq M.A."/>
        </authorList>
    </citation>
    <scope>NUCLEOTIDE SEQUENCE</scope>
    <source>
        <strain evidence="11">MAHUQ-64</strain>
    </source>
</reference>
<feature type="domain" description="CBS" evidence="10">
    <location>
        <begin position="332"/>
        <end position="390"/>
    </location>
</feature>
<accession>A0ABV1M5I5</accession>
<dbReference type="Pfam" id="PF00571">
    <property type="entry name" value="CBS"/>
    <property type="match status" value="1"/>
</dbReference>
<comment type="catalytic activity">
    <reaction evidence="8">
        <text>a quaternary ammonium(out) + ATP + H2O = a quaternary ammonium(in) + ADP + phosphate + H(+)</text>
        <dbReference type="Rhea" id="RHEA:11036"/>
        <dbReference type="ChEBI" id="CHEBI:15377"/>
        <dbReference type="ChEBI" id="CHEBI:15378"/>
        <dbReference type="ChEBI" id="CHEBI:30616"/>
        <dbReference type="ChEBI" id="CHEBI:35267"/>
        <dbReference type="ChEBI" id="CHEBI:43474"/>
        <dbReference type="ChEBI" id="CHEBI:456216"/>
    </reaction>
</comment>
<evidence type="ECO:0000256" key="2">
    <source>
        <dbReference type="ARBA" id="ARBA00022448"/>
    </source>
</evidence>
<dbReference type="SUPFAM" id="SSF52540">
    <property type="entry name" value="P-loop containing nucleoside triphosphate hydrolases"/>
    <property type="match status" value="1"/>
</dbReference>
<comment type="caution">
    <text evidence="11">The sequence shown here is derived from an EMBL/GenBank/DDBJ whole genome shotgun (WGS) entry which is preliminary data.</text>
</comment>
<dbReference type="SMART" id="SM00382">
    <property type="entry name" value="AAA"/>
    <property type="match status" value="1"/>
</dbReference>